<evidence type="ECO:0008006" key="5">
    <source>
        <dbReference type="Google" id="ProtNLM"/>
    </source>
</evidence>
<evidence type="ECO:0000313" key="3">
    <source>
        <dbReference type="EMBL" id="SDP79445.1"/>
    </source>
</evidence>
<feature type="region of interest" description="Disordered" evidence="1">
    <location>
        <begin position="97"/>
        <end position="117"/>
    </location>
</feature>
<evidence type="ECO:0000313" key="4">
    <source>
        <dbReference type="Proteomes" id="UP000199497"/>
    </source>
</evidence>
<feature type="compositionally biased region" description="Basic and acidic residues" evidence="1">
    <location>
        <begin position="104"/>
        <end position="117"/>
    </location>
</feature>
<keyword evidence="2" id="KW-0732">Signal</keyword>
<dbReference type="AlphaFoldDB" id="A0A1H0VML5"/>
<gene>
    <name evidence="3" type="ORF">SAMN04487905_10975</name>
</gene>
<evidence type="ECO:0000256" key="1">
    <source>
        <dbReference type="SAM" id="MobiDB-lite"/>
    </source>
</evidence>
<dbReference type="RefSeq" id="WP_092602605.1">
    <property type="nucleotide sequence ID" value="NZ_FNJR01000009.1"/>
</dbReference>
<dbReference type="PROSITE" id="PS51257">
    <property type="entry name" value="PROKAR_LIPOPROTEIN"/>
    <property type="match status" value="1"/>
</dbReference>
<proteinExistence type="predicted"/>
<evidence type="ECO:0000256" key="2">
    <source>
        <dbReference type="SAM" id="SignalP"/>
    </source>
</evidence>
<dbReference type="EMBL" id="FNJR01000009">
    <property type="protein sequence ID" value="SDP79445.1"/>
    <property type="molecule type" value="Genomic_DNA"/>
</dbReference>
<keyword evidence="4" id="KW-1185">Reference proteome</keyword>
<reference evidence="4" key="1">
    <citation type="submission" date="2016-10" db="EMBL/GenBank/DDBJ databases">
        <authorList>
            <person name="Varghese N."/>
            <person name="Submissions S."/>
        </authorList>
    </citation>
    <scope>NUCLEOTIDE SEQUENCE [LARGE SCALE GENOMIC DNA]</scope>
    <source>
        <strain evidence="4">DSM 46732</strain>
    </source>
</reference>
<protein>
    <recommendedName>
        <fullName evidence="5">Lipoprotein</fullName>
    </recommendedName>
</protein>
<organism evidence="3 4">
    <name type="scientific">Actinopolyspora xinjiangensis</name>
    <dbReference type="NCBI Taxonomy" id="405564"/>
    <lineage>
        <taxon>Bacteria</taxon>
        <taxon>Bacillati</taxon>
        <taxon>Actinomycetota</taxon>
        <taxon>Actinomycetes</taxon>
        <taxon>Actinopolysporales</taxon>
        <taxon>Actinopolysporaceae</taxon>
        <taxon>Actinopolyspora</taxon>
    </lineage>
</organism>
<accession>A0A1H0VML5</accession>
<dbReference type="Proteomes" id="UP000199497">
    <property type="component" value="Unassembled WGS sequence"/>
</dbReference>
<sequence>MMRGPLATLVVVSVLSLAACGGDPAVDPPGTDCGTAVTTAAGNEVSVFIIAGEVSCEQAVGVMDDYFRALERGEAPGMGGGGPVSVGDWTCVSGSRADPGTGCRTEDGRKIDTSVGG</sequence>
<feature type="signal peptide" evidence="2">
    <location>
        <begin position="1"/>
        <end position="18"/>
    </location>
</feature>
<name>A0A1H0VML5_9ACTN</name>
<feature type="chain" id="PRO_5011627224" description="Lipoprotein" evidence="2">
    <location>
        <begin position="19"/>
        <end position="117"/>
    </location>
</feature>